<dbReference type="Gene3D" id="3.40.50.10140">
    <property type="entry name" value="Toll/interleukin-1 receptor homology (TIR) domain"/>
    <property type="match status" value="1"/>
</dbReference>
<dbReference type="InterPro" id="IPR035897">
    <property type="entry name" value="Toll_tir_struct_dom_sf"/>
</dbReference>
<dbReference type="KEGG" id="tad:TRIADDRAFT_62786"/>
<feature type="non-terminal residue" evidence="2">
    <location>
        <position position="1"/>
    </location>
</feature>
<sequence length="279" mass="32147">HRQPWTLNTKFEQPAIETETNELPVEKQNEQNRMQTNSPVYINDLLVKEGISSWKIDEQFSERTEVLPAVAENIQLSQVFLPFISEKYIKSDYCLKEISWAIKKEKWIIPVIIENINGWKDSLIALGQDILKKMKEYHNIKFLGQGASTAKLKEELSELLKAIRFCIDIRKLPEKEYLQAYIKALMKGKCKNDFIRIMLIGPENVGKSTILRILIEAEQILDLPSTEVLDKPEKVLNIVTLKLQDGAKQDCNKLYTKKIDTTVTPVKVNQAYKESNPVS</sequence>
<evidence type="ECO:0000259" key="1">
    <source>
        <dbReference type="Pfam" id="PF13676"/>
    </source>
</evidence>
<dbReference type="Proteomes" id="UP000009022">
    <property type="component" value="Unassembled WGS sequence"/>
</dbReference>
<reference evidence="2 3" key="1">
    <citation type="journal article" date="2008" name="Nature">
        <title>The Trichoplax genome and the nature of placozoans.</title>
        <authorList>
            <person name="Srivastava M."/>
            <person name="Begovic E."/>
            <person name="Chapman J."/>
            <person name="Putnam N.H."/>
            <person name="Hellsten U."/>
            <person name="Kawashima T."/>
            <person name="Kuo A."/>
            <person name="Mitros T."/>
            <person name="Salamov A."/>
            <person name="Carpenter M.L."/>
            <person name="Signorovitch A.Y."/>
            <person name="Moreno M.A."/>
            <person name="Kamm K."/>
            <person name="Grimwood J."/>
            <person name="Schmutz J."/>
            <person name="Shapiro H."/>
            <person name="Grigoriev I.V."/>
            <person name="Buss L.W."/>
            <person name="Schierwater B."/>
            <person name="Dellaporta S.L."/>
            <person name="Rokhsar D.S."/>
        </authorList>
    </citation>
    <scope>NUCLEOTIDE SEQUENCE [LARGE SCALE GENOMIC DNA]</scope>
    <source>
        <strain evidence="2 3">Grell-BS-1999</strain>
    </source>
</reference>
<proteinExistence type="predicted"/>
<dbReference type="EMBL" id="DS985669">
    <property type="protein sequence ID" value="EDV18739.1"/>
    <property type="molecule type" value="Genomic_DNA"/>
</dbReference>
<dbReference type="InterPro" id="IPR000157">
    <property type="entry name" value="TIR_dom"/>
</dbReference>
<evidence type="ECO:0000313" key="3">
    <source>
        <dbReference type="Proteomes" id="UP000009022"/>
    </source>
</evidence>
<dbReference type="GO" id="GO:0007165">
    <property type="term" value="P:signal transduction"/>
    <property type="evidence" value="ECO:0007669"/>
    <property type="project" value="InterPro"/>
</dbReference>
<dbReference type="OrthoDB" id="9978456at2759"/>
<dbReference type="GeneID" id="6759989"/>
<feature type="domain" description="TIR" evidence="1">
    <location>
        <begin position="42"/>
        <end position="115"/>
    </location>
</feature>
<gene>
    <name evidence="2" type="ORF">TRIADDRAFT_62786</name>
</gene>
<dbReference type="AlphaFoldDB" id="B3SEV6"/>
<protein>
    <recommendedName>
        <fullName evidence="1">TIR domain-containing protein</fullName>
    </recommendedName>
</protein>
<dbReference type="PhylomeDB" id="B3SEV6"/>
<keyword evidence="3" id="KW-1185">Reference proteome</keyword>
<dbReference type="CTD" id="6759989"/>
<dbReference type="Pfam" id="PF13676">
    <property type="entry name" value="TIR_2"/>
    <property type="match status" value="1"/>
</dbReference>
<organism evidence="2 3">
    <name type="scientific">Trichoplax adhaerens</name>
    <name type="common">Trichoplax reptans</name>
    <dbReference type="NCBI Taxonomy" id="10228"/>
    <lineage>
        <taxon>Eukaryota</taxon>
        <taxon>Metazoa</taxon>
        <taxon>Placozoa</taxon>
        <taxon>Uniplacotomia</taxon>
        <taxon>Trichoplacea</taxon>
        <taxon>Trichoplacidae</taxon>
        <taxon>Trichoplax</taxon>
    </lineage>
</organism>
<dbReference type="SUPFAM" id="SSF52540">
    <property type="entry name" value="P-loop containing nucleoside triphosphate hydrolases"/>
    <property type="match status" value="1"/>
</dbReference>
<dbReference type="HOGENOM" id="CLU_999580_0_0_1"/>
<name>B3SEV6_TRIAD</name>
<dbReference type="InterPro" id="IPR027417">
    <property type="entry name" value="P-loop_NTPase"/>
</dbReference>
<feature type="non-terminal residue" evidence="2">
    <location>
        <position position="279"/>
    </location>
</feature>
<dbReference type="InParanoid" id="B3SEV6"/>
<dbReference type="RefSeq" id="XP_002118775.1">
    <property type="nucleotide sequence ID" value="XM_002118739.1"/>
</dbReference>
<accession>B3SEV6</accession>
<dbReference type="SUPFAM" id="SSF52200">
    <property type="entry name" value="Toll/Interleukin receptor TIR domain"/>
    <property type="match status" value="1"/>
</dbReference>
<evidence type="ECO:0000313" key="2">
    <source>
        <dbReference type="EMBL" id="EDV18739.1"/>
    </source>
</evidence>